<dbReference type="SUPFAM" id="SSF47587">
    <property type="entry name" value="Domain of poly(ADP-ribose) polymerase"/>
    <property type="match status" value="1"/>
</dbReference>
<dbReference type="SUPFAM" id="SSF56399">
    <property type="entry name" value="ADP-ribosylation"/>
    <property type="match status" value="1"/>
</dbReference>
<evidence type="ECO:0000313" key="19">
    <source>
        <dbReference type="EMBL" id="KAF5931359.1"/>
    </source>
</evidence>
<dbReference type="Pfam" id="PF00644">
    <property type="entry name" value="PARP"/>
    <property type="match status" value="1"/>
</dbReference>
<feature type="domain" description="PARP alpha-helical" evidence="17">
    <location>
        <begin position="317"/>
        <end position="454"/>
    </location>
</feature>
<dbReference type="EC" id="2.4.2.-" evidence="13"/>
<dbReference type="GO" id="GO:0005730">
    <property type="term" value="C:nucleolus"/>
    <property type="evidence" value="ECO:0007669"/>
    <property type="project" value="TreeGrafter"/>
</dbReference>
<evidence type="ECO:0000256" key="3">
    <source>
        <dbReference type="ARBA" id="ARBA00004123"/>
    </source>
</evidence>
<comment type="subcellular location">
    <subcellularLocation>
        <location evidence="3">Nucleus</location>
    </subcellularLocation>
</comment>
<dbReference type="Pfam" id="PF05406">
    <property type="entry name" value="WGR"/>
    <property type="match status" value="1"/>
</dbReference>
<feature type="domain" description="SAP" evidence="15">
    <location>
        <begin position="2"/>
        <end position="36"/>
    </location>
</feature>
<gene>
    <name evidence="19" type="ORF">HYC85_032232</name>
</gene>
<accession>A0A7J7FSV8</accession>
<evidence type="ECO:0000259" key="16">
    <source>
        <dbReference type="PROSITE" id="PS51059"/>
    </source>
</evidence>
<dbReference type="GO" id="GO:0070212">
    <property type="term" value="P:protein poly-ADP-ribosylation"/>
    <property type="evidence" value="ECO:0007669"/>
    <property type="project" value="UniProtKB-ARBA"/>
</dbReference>
<evidence type="ECO:0000256" key="14">
    <source>
        <dbReference type="SAM" id="MobiDB-lite"/>
    </source>
</evidence>
<evidence type="ECO:0000259" key="18">
    <source>
        <dbReference type="PROSITE" id="PS51977"/>
    </source>
</evidence>
<dbReference type="SMART" id="SM00773">
    <property type="entry name" value="WGR"/>
    <property type="match status" value="1"/>
</dbReference>
<dbReference type="EMBL" id="JACBKZ010000015">
    <property type="protein sequence ID" value="KAF5931359.1"/>
    <property type="molecule type" value="Genomic_DNA"/>
</dbReference>
<dbReference type="PROSITE" id="PS51977">
    <property type="entry name" value="WGR"/>
    <property type="match status" value="1"/>
</dbReference>
<dbReference type="Proteomes" id="UP000593564">
    <property type="component" value="Unassembled WGS sequence"/>
</dbReference>
<feature type="compositionally biased region" description="Polar residues" evidence="14">
    <location>
        <begin position="43"/>
        <end position="52"/>
    </location>
</feature>
<dbReference type="Pfam" id="PF02037">
    <property type="entry name" value="SAP"/>
    <property type="match status" value="1"/>
</dbReference>
<dbReference type="SUPFAM" id="SSF68906">
    <property type="entry name" value="SAP domain"/>
    <property type="match status" value="1"/>
</dbReference>
<dbReference type="InterPro" id="IPR036361">
    <property type="entry name" value="SAP_dom_sf"/>
</dbReference>
<keyword evidence="6" id="KW-0548">Nucleotidyltransferase</keyword>
<evidence type="ECO:0000256" key="6">
    <source>
        <dbReference type="ARBA" id="ARBA00022695"/>
    </source>
</evidence>
<evidence type="ECO:0000256" key="12">
    <source>
        <dbReference type="ARBA" id="ARBA00033987"/>
    </source>
</evidence>
<evidence type="ECO:0000256" key="5">
    <source>
        <dbReference type="ARBA" id="ARBA00022679"/>
    </source>
</evidence>
<dbReference type="SUPFAM" id="SSF142921">
    <property type="entry name" value="WGR domain-like"/>
    <property type="match status" value="1"/>
</dbReference>
<comment type="caution">
    <text evidence="19">The sequence shown here is derived from an EMBL/GenBank/DDBJ whole genome shotgun (WGS) entry which is preliminary data.</text>
</comment>
<evidence type="ECO:0000256" key="7">
    <source>
        <dbReference type="ARBA" id="ARBA00022765"/>
    </source>
</evidence>
<dbReference type="PANTHER" id="PTHR10459">
    <property type="entry name" value="DNA LIGASE"/>
    <property type="match status" value="1"/>
</dbReference>
<evidence type="ECO:0000256" key="4">
    <source>
        <dbReference type="ARBA" id="ARBA00022676"/>
    </source>
</evidence>
<comment type="catalytic activity">
    <reaction evidence="2">
        <text>L-glutamyl-[protein] + NAD(+) = 5-O-(ADP-D-ribosyl)-L-glutamyl-[protein] + nicotinamide</text>
        <dbReference type="Rhea" id="RHEA:58224"/>
        <dbReference type="Rhea" id="RHEA-COMP:10208"/>
        <dbReference type="Rhea" id="RHEA-COMP:15089"/>
        <dbReference type="ChEBI" id="CHEBI:17154"/>
        <dbReference type="ChEBI" id="CHEBI:29973"/>
        <dbReference type="ChEBI" id="CHEBI:57540"/>
        <dbReference type="ChEBI" id="CHEBI:142540"/>
    </reaction>
</comment>
<dbReference type="FunFam" id="3.90.228.10:FF:000002">
    <property type="entry name" value="Poly [ADP-ribose] polymerase"/>
    <property type="match status" value="1"/>
</dbReference>
<keyword evidence="7" id="KW-0013">ADP-ribosylation</keyword>
<dbReference type="FunFam" id="2.20.140.10:FF:000001">
    <property type="entry name" value="Poly [ADP-ribose] polymerase"/>
    <property type="match status" value="1"/>
</dbReference>
<dbReference type="InterPro" id="IPR036930">
    <property type="entry name" value="WGR_dom_sf"/>
</dbReference>
<reference evidence="20" key="1">
    <citation type="journal article" date="2020" name="Nat. Commun.">
        <title>Genome assembly of wild tea tree DASZ reveals pedigree and selection history of tea varieties.</title>
        <authorList>
            <person name="Zhang W."/>
            <person name="Zhang Y."/>
            <person name="Qiu H."/>
            <person name="Guo Y."/>
            <person name="Wan H."/>
            <person name="Zhang X."/>
            <person name="Scossa F."/>
            <person name="Alseekh S."/>
            <person name="Zhang Q."/>
            <person name="Wang P."/>
            <person name="Xu L."/>
            <person name="Schmidt M.H."/>
            <person name="Jia X."/>
            <person name="Li D."/>
            <person name="Zhu A."/>
            <person name="Guo F."/>
            <person name="Chen W."/>
            <person name="Ni D."/>
            <person name="Usadel B."/>
            <person name="Fernie A.R."/>
            <person name="Wen W."/>
        </authorList>
    </citation>
    <scope>NUCLEOTIDE SEQUENCE [LARGE SCALE GENOMIC DNA]</scope>
    <source>
        <strain evidence="20">cv. G240</strain>
    </source>
</reference>
<dbReference type="InterPro" id="IPR003034">
    <property type="entry name" value="SAP_dom"/>
</dbReference>
<keyword evidence="8 13" id="KW-0520">NAD</keyword>
<evidence type="ECO:0000256" key="10">
    <source>
        <dbReference type="ARBA" id="ARBA00024347"/>
    </source>
</evidence>
<dbReference type="Gene3D" id="2.20.140.10">
    <property type="entry name" value="WGR domain"/>
    <property type="match status" value="1"/>
</dbReference>
<dbReference type="CDD" id="cd01437">
    <property type="entry name" value="parp_like"/>
    <property type="match status" value="1"/>
</dbReference>
<reference evidence="19 20" key="2">
    <citation type="submission" date="2020-07" db="EMBL/GenBank/DDBJ databases">
        <title>Genome assembly of wild tea tree DASZ reveals pedigree and selection history of tea varieties.</title>
        <authorList>
            <person name="Zhang W."/>
        </authorList>
    </citation>
    <scope>NUCLEOTIDE SEQUENCE [LARGE SCALE GENOMIC DNA]</scope>
    <source>
        <strain evidence="20">cv. G240</strain>
        <tissue evidence="19">Leaf</tissue>
    </source>
</reference>
<dbReference type="InterPro" id="IPR050800">
    <property type="entry name" value="ARTD/PARP"/>
</dbReference>
<keyword evidence="20" id="KW-1185">Reference proteome</keyword>
<evidence type="ECO:0000256" key="1">
    <source>
        <dbReference type="ARBA" id="ARBA00000438"/>
    </source>
</evidence>
<evidence type="ECO:0000256" key="9">
    <source>
        <dbReference type="ARBA" id="ARBA00023242"/>
    </source>
</evidence>
<sequence>MANKLKVEELRTELSQRGLSTTGTKPTLVRRLESAIRQEETNKQAIDSTDNSTSKRDRGKPRIMGIQMGLRKSRPWTGFGISAFNNYAKKLLFGDCLKLGPRNNLLKGFVPILRRTPTPLLKDLFICGKKQVLYLRNYLSWLAAKEEDATENKEEKMVTATKKGAAVLDQWLPEHIKAQYHVLQRDDEIYDAMLNQTNVGENNNKFYVIQVLESDDGGRFMVYNRWGRVGVKGQDKFYGPYTSQHSAIQEFEQKFLAKTRNYWSNRKEFICYPKSYTWLEMDYTNTEKESTVQGKVDPTMGVQLRETKLEAARWKVYRSYLQCQHDATTNDGNRKIMCFVYGIIGYNAEKLPLGKLSKSTILKASLQAILIHNTLRLQRNSKGYDVLKRIADVIGQSDRKKLEQLSGEFYTVIPHDFGFKKMRDFVIDTPQKLKFKLEMVEALGEIELATKLLKNDIQMQEDPLCSHYQRLGCELMPLEIDSDEFSMIARYMKNTHAKTHSNYAVDIVQIFRVSREGETERFRKFSNTKNRMLLWHGSRLTNWTGILSQGLRIAPPEAPATGYMFGKGVYFADMFSKSANYCYSSHAATAGVLLLCEVALGDMAELLTANYNADKLPEGKLSTKGVGATAPDFSEAQMLEDGVAVPLGKPKEQLSSKGALLYNEYIVYNVDQIRMRHVVQVNFDFKRTSMGI</sequence>
<dbReference type="GO" id="GO:0016779">
    <property type="term" value="F:nucleotidyltransferase activity"/>
    <property type="evidence" value="ECO:0007669"/>
    <property type="project" value="UniProtKB-KW"/>
</dbReference>
<dbReference type="Gene3D" id="3.90.228.10">
    <property type="match status" value="1"/>
</dbReference>
<dbReference type="GO" id="GO:1990404">
    <property type="term" value="F:NAD+-protein mono-ADP-ribosyltransferase activity"/>
    <property type="evidence" value="ECO:0007669"/>
    <property type="project" value="TreeGrafter"/>
</dbReference>
<feature type="region of interest" description="Disordered" evidence="14">
    <location>
        <begin position="39"/>
        <end position="60"/>
    </location>
</feature>
<protein>
    <recommendedName>
        <fullName evidence="13">Poly [ADP-ribose] polymerase</fullName>
        <shortName evidence="13">PARP</shortName>
        <ecNumber evidence="13">2.4.2.-</ecNumber>
    </recommendedName>
</protein>
<dbReference type="Pfam" id="PF02877">
    <property type="entry name" value="PARP_reg"/>
    <property type="match status" value="1"/>
</dbReference>
<dbReference type="InterPro" id="IPR008893">
    <property type="entry name" value="WGR_domain"/>
</dbReference>
<evidence type="ECO:0000259" key="15">
    <source>
        <dbReference type="PROSITE" id="PS50800"/>
    </source>
</evidence>
<comment type="similarity">
    <text evidence="10">Belongs to the ARTD/PARP family.</text>
</comment>
<comment type="function">
    <text evidence="11">Involved in the base excision repair (BER) pathway, by catalyzing the poly(ADP-ribosyl)ation of a limited number of acceptor proteins involved in chromatin architecture and in DNA metabolism. This modification follows DNA damages and appears as an obligatory step in a detection/signaling pathway leading to the reparation of DNA strand breaks.</text>
</comment>
<comment type="catalytic activity">
    <reaction evidence="12">
        <text>NAD(+) + (ADP-D-ribosyl)n-acceptor = nicotinamide + (ADP-D-ribosyl)n+1-acceptor + H(+).</text>
        <dbReference type="EC" id="2.4.2.30"/>
    </reaction>
</comment>
<keyword evidence="4 13" id="KW-0328">Glycosyltransferase</keyword>
<dbReference type="InterPro" id="IPR012317">
    <property type="entry name" value="Poly(ADP-ribose)pol_cat_dom"/>
</dbReference>
<dbReference type="GO" id="GO:0006302">
    <property type="term" value="P:double-strand break repair"/>
    <property type="evidence" value="ECO:0007669"/>
    <property type="project" value="TreeGrafter"/>
</dbReference>
<dbReference type="Gene3D" id="1.20.142.10">
    <property type="entry name" value="Poly(ADP-ribose) polymerase, regulatory domain"/>
    <property type="match status" value="1"/>
</dbReference>
<dbReference type="SMART" id="SM00513">
    <property type="entry name" value="SAP"/>
    <property type="match status" value="1"/>
</dbReference>
<keyword evidence="5 13" id="KW-0808">Transferase</keyword>
<dbReference type="GO" id="GO:0003950">
    <property type="term" value="F:NAD+ poly-ADP-ribosyltransferase activity"/>
    <property type="evidence" value="ECO:0007669"/>
    <property type="project" value="UniProtKB-UniRule"/>
</dbReference>
<evidence type="ECO:0000259" key="17">
    <source>
        <dbReference type="PROSITE" id="PS51060"/>
    </source>
</evidence>
<feature type="domain" description="PARP catalytic" evidence="16">
    <location>
        <begin position="462"/>
        <end position="690"/>
    </location>
</feature>
<evidence type="ECO:0000313" key="20">
    <source>
        <dbReference type="Proteomes" id="UP000593564"/>
    </source>
</evidence>
<name>A0A7J7FSV8_CAMSI</name>
<dbReference type="InterPro" id="IPR004102">
    <property type="entry name" value="Poly(ADP-ribose)pol_reg_dom"/>
</dbReference>
<dbReference type="AlphaFoldDB" id="A0A7J7FSV8"/>
<feature type="domain" description="WGR" evidence="18">
    <location>
        <begin position="179"/>
        <end position="276"/>
    </location>
</feature>
<dbReference type="PROSITE" id="PS51060">
    <property type="entry name" value="PARP_ALPHA_HD"/>
    <property type="match status" value="1"/>
</dbReference>
<evidence type="ECO:0000256" key="11">
    <source>
        <dbReference type="ARBA" id="ARBA00024945"/>
    </source>
</evidence>
<dbReference type="PANTHER" id="PTHR10459:SF60">
    <property type="entry name" value="POLY [ADP-RIBOSE] POLYMERASE 2"/>
    <property type="match status" value="1"/>
</dbReference>
<dbReference type="Gene3D" id="1.10.720.30">
    <property type="entry name" value="SAP domain"/>
    <property type="match status" value="1"/>
</dbReference>
<evidence type="ECO:0000256" key="2">
    <source>
        <dbReference type="ARBA" id="ARBA00000459"/>
    </source>
</evidence>
<dbReference type="PROSITE" id="PS50800">
    <property type="entry name" value="SAP"/>
    <property type="match status" value="1"/>
</dbReference>
<comment type="catalytic activity">
    <reaction evidence="1">
        <text>L-aspartyl-[protein] + NAD(+) = 4-O-(ADP-D-ribosyl)-L-aspartyl-[protein] + nicotinamide</text>
        <dbReference type="Rhea" id="RHEA:54424"/>
        <dbReference type="Rhea" id="RHEA-COMP:9867"/>
        <dbReference type="Rhea" id="RHEA-COMP:13832"/>
        <dbReference type="ChEBI" id="CHEBI:17154"/>
        <dbReference type="ChEBI" id="CHEBI:29961"/>
        <dbReference type="ChEBI" id="CHEBI:57540"/>
        <dbReference type="ChEBI" id="CHEBI:138102"/>
    </reaction>
</comment>
<keyword evidence="9" id="KW-0539">Nucleus</keyword>
<dbReference type="PROSITE" id="PS51059">
    <property type="entry name" value="PARP_CATALYTIC"/>
    <property type="match status" value="1"/>
</dbReference>
<evidence type="ECO:0000256" key="13">
    <source>
        <dbReference type="RuleBase" id="RU362114"/>
    </source>
</evidence>
<organism evidence="19 20">
    <name type="scientific">Camellia sinensis</name>
    <name type="common">Tea plant</name>
    <name type="synonym">Thea sinensis</name>
    <dbReference type="NCBI Taxonomy" id="4442"/>
    <lineage>
        <taxon>Eukaryota</taxon>
        <taxon>Viridiplantae</taxon>
        <taxon>Streptophyta</taxon>
        <taxon>Embryophyta</taxon>
        <taxon>Tracheophyta</taxon>
        <taxon>Spermatophyta</taxon>
        <taxon>Magnoliopsida</taxon>
        <taxon>eudicotyledons</taxon>
        <taxon>Gunneridae</taxon>
        <taxon>Pentapetalae</taxon>
        <taxon>asterids</taxon>
        <taxon>Ericales</taxon>
        <taxon>Theaceae</taxon>
        <taxon>Camellia</taxon>
    </lineage>
</organism>
<proteinExistence type="inferred from homology"/>
<dbReference type="CDD" id="cd08002">
    <property type="entry name" value="WGR_PARP3_like"/>
    <property type="match status" value="1"/>
</dbReference>
<dbReference type="InterPro" id="IPR036616">
    <property type="entry name" value="Poly(ADP-ribose)pol_reg_dom_sf"/>
</dbReference>
<evidence type="ECO:0000256" key="8">
    <source>
        <dbReference type="ARBA" id="ARBA00023027"/>
    </source>
</evidence>